<dbReference type="Proteomes" id="UP000663832">
    <property type="component" value="Unassembled WGS sequence"/>
</dbReference>
<organism evidence="2 5">
    <name type="scientific">Adineta steineri</name>
    <dbReference type="NCBI Taxonomy" id="433720"/>
    <lineage>
        <taxon>Eukaryota</taxon>
        <taxon>Metazoa</taxon>
        <taxon>Spiralia</taxon>
        <taxon>Gnathifera</taxon>
        <taxon>Rotifera</taxon>
        <taxon>Eurotatoria</taxon>
        <taxon>Bdelloidea</taxon>
        <taxon>Adinetida</taxon>
        <taxon>Adinetidae</taxon>
        <taxon>Adineta</taxon>
    </lineage>
</organism>
<keyword evidence="1" id="KW-0472">Membrane</keyword>
<keyword evidence="1" id="KW-0812">Transmembrane</keyword>
<dbReference type="Proteomes" id="UP000663877">
    <property type="component" value="Unassembled WGS sequence"/>
</dbReference>
<evidence type="ECO:0000313" key="3">
    <source>
        <dbReference type="EMBL" id="CAF0829134.1"/>
    </source>
</evidence>
<keyword evidence="1" id="KW-1133">Transmembrane helix</keyword>
<feature type="transmembrane region" description="Helical" evidence="1">
    <location>
        <begin position="52"/>
        <end position="69"/>
    </location>
</feature>
<dbReference type="OrthoDB" id="416585at2759"/>
<name>A0A813R798_9BILA</name>
<keyword evidence="5" id="KW-1185">Reference proteome</keyword>
<proteinExistence type="predicted"/>
<comment type="caution">
    <text evidence="2">The sequence shown here is derived from an EMBL/GenBank/DDBJ whole genome shotgun (WGS) entry which is preliminary data.</text>
</comment>
<dbReference type="EMBL" id="CAJNOM010000010">
    <property type="protein sequence ID" value="CAF0779335.1"/>
    <property type="molecule type" value="Genomic_DNA"/>
</dbReference>
<sequence length="71" mass="8271">MYDNEVINLDQYTHIMQLLDLDSKIVPVNLDIETLNKNLFDRFRVVGRSKQFNFIGTIFTIPSVLLVTIQV</sequence>
<evidence type="ECO:0000256" key="1">
    <source>
        <dbReference type="SAM" id="Phobius"/>
    </source>
</evidence>
<evidence type="ECO:0000313" key="4">
    <source>
        <dbReference type="EMBL" id="CAF0877856.1"/>
    </source>
</evidence>
<reference evidence="2" key="1">
    <citation type="submission" date="2021-02" db="EMBL/GenBank/DDBJ databases">
        <authorList>
            <person name="Nowell W R."/>
        </authorList>
    </citation>
    <scope>NUCLEOTIDE SEQUENCE</scope>
</reference>
<protein>
    <submittedName>
        <fullName evidence="2">Uncharacterized protein</fullName>
    </submittedName>
</protein>
<dbReference type="EMBL" id="CAJNOI010000019">
    <property type="protein sequence ID" value="CAF0829134.1"/>
    <property type="molecule type" value="Genomic_DNA"/>
</dbReference>
<evidence type="ECO:0000313" key="2">
    <source>
        <dbReference type="EMBL" id="CAF0779335.1"/>
    </source>
</evidence>
<gene>
    <name evidence="3" type="ORF">BJG266_LOCUS6690</name>
    <name evidence="2" type="ORF">QVE165_LOCUS3065</name>
    <name evidence="4" type="ORF">QVE165_LOCUS8252</name>
</gene>
<dbReference type="AlphaFoldDB" id="A0A813R798"/>
<evidence type="ECO:0000313" key="5">
    <source>
        <dbReference type="Proteomes" id="UP000663832"/>
    </source>
</evidence>
<dbReference type="EMBL" id="CAJNOM010000036">
    <property type="protein sequence ID" value="CAF0877856.1"/>
    <property type="molecule type" value="Genomic_DNA"/>
</dbReference>
<accession>A0A813R798</accession>